<dbReference type="InterPro" id="IPR012902">
    <property type="entry name" value="N_methyl_site"/>
</dbReference>
<proteinExistence type="predicted"/>
<dbReference type="AlphaFoldDB" id="A0A5R8LQ08"/>
<dbReference type="Pfam" id="PF07963">
    <property type="entry name" value="N_methyl"/>
    <property type="match status" value="1"/>
</dbReference>
<dbReference type="PIRSF" id="PIRSF021292">
    <property type="entry name" value="Competence_ComGD"/>
    <property type="match status" value="1"/>
</dbReference>
<sequence length="146" mass="16596">MKRVSGFTMIEVVAVMFILTALALVAVPVGRGALTHRQERQFMERVIEEWEMLKMKARSENAYGYISVTGSERQVRFSTLNGTIQVLKLPSSLIFEGSATLTVNEKGKMTKAGSLTFKYPEDEKKNERWRISFQLGWGRATFVKIN</sequence>
<dbReference type="Proteomes" id="UP000309885">
    <property type="component" value="Unassembled WGS sequence"/>
</dbReference>
<dbReference type="SUPFAM" id="SSF54523">
    <property type="entry name" value="Pili subunits"/>
    <property type="match status" value="1"/>
</dbReference>
<organism evidence="3 4">
    <name type="scientific">Lacticaseibacillus zeae</name>
    <name type="common">Lactobacillus zeae</name>
    <dbReference type="NCBI Taxonomy" id="57037"/>
    <lineage>
        <taxon>Bacteria</taxon>
        <taxon>Bacillati</taxon>
        <taxon>Bacillota</taxon>
        <taxon>Bacilli</taxon>
        <taxon>Lactobacillales</taxon>
        <taxon>Lactobacillaceae</taxon>
        <taxon>Lacticaseibacillus</taxon>
    </lineage>
</organism>
<dbReference type="NCBIfam" id="TIGR02532">
    <property type="entry name" value="IV_pilin_GFxxxE"/>
    <property type="match status" value="1"/>
</dbReference>
<dbReference type="EMBL" id="VBWO01000006">
    <property type="protein sequence ID" value="TLF39336.1"/>
    <property type="molecule type" value="Genomic_DNA"/>
</dbReference>
<evidence type="ECO:0000313" key="3">
    <source>
        <dbReference type="EMBL" id="TLF39336.1"/>
    </source>
</evidence>
<evidence type="ECO:0000256" key="1">
    <source>
        <dbReference type="ARBA" id="ARBA00004241"/>
    </source>
</evidence>
<dbReference type="InterPro" id="IPR045584">
    <property type="entry name" value="Pilin-like"/>
</dbReference>
<comment type="caution">
    <text evidence="3">The sequence shown here is derived from an EMBL/GenBank/DDBJ whole genome shotgun (WGS) entry which is preliminary data.</text>
</comment>
<reference evidence="3 4" key="1">
    <citation type="submission" date="2019-05" db="EMBL/GenBank/DDBJ databases">
        <title>Genome-based reclassification of Lactobacillus casei as Lactobacillus casei subsp. casei. subsp.nov., description of Lactobacillus casei subsp. zeae subsp. nov., and emended description of Lactobacillus casei.</title>
        <authorList>
            <person name="Huang C.-H."/>
        </authorList>
    </citation>
    <scope>NUCLEOTIDE SEQUENCE [LARGE SCALE GENOMIC DNA]</scope>
    <source>
        <strain evidence="3 4">CRBIP24.44</strain>
    </source>
</reference>
<comment type="subcellular location">
    <subcellularLocation>
        <location evidence="1">Cell surface</location>
    </subcellularLocation>
</comment>
<name>A0A5R8LQ08_LACZE</name>
<accession>A0A5R8LQ08</accession>
<dbReference type="InterPro" id="IPR016785">
    <property type="entry name" value="ComGD"/>
</dbReference>
<dbReference type="GO" id="GO:0009986">
    <property type="term" value="C:cell surface"/>
    <property type="evidence" value="ECO:0007669"/>
    <property type="project" value="UniProtKB-SubCell"/>
</dbReference>
<gene>
    <name evidence="3" type="ORF">FEI15_07730</name>
</gene>
<protein>
    <submittedName>
        <fullName evidence="3">Type II secretion system protein</fullName>
    </submittedName>
</protein>
<evidence type="ECO:0000313" key="4">
    <source>
        <dbReference type="Proteomes" id="UP000309885"/>
    </source>
</evidence>
<dbReference type="GO" id="GO:0030420">
    <property type="term" value="P:establishment of competence for transformation"/>
    <property type="evidence" value="ECO:0007669"/>
    <property type="project" value="UniProtKB-KW"/>
</dbReference>
<evidence type="ECO:0000256" key="2">
    <source>
        <dbReference type="ARBA" id="ARBA00023287"/>
    </source>
</evidence>
<keyword evidence="2" id="KW-0178">Competence</keyword>